<reference evidence="4 5" key="1">
    <citation type="submission" date="2024-07" db="EMBL/GenBank/DDBJ databases">
        <title>Uliginosibacterium flavum JJ3220;KACC:17644.</title>
        <authorList>
            <person name="Kim M.K."/>
        </authorList>
    </citation>
    <scope>NUCLEOTIDE SEQUENCE [LARGE SCALE GENOMIC DNA]</scope>
    <source>
        <strain evidence="4 5">KACC:17644</strain>
    </source>
</reference>
<dbReference type="SUPFAM" id="SSF55729">
    <property type="entry name" value="Acyl-CoA N-acyltransferases (Nat)"/>
    <property type="match status" value="1"/>
</dbReference>
<protein>
    <submittedName>
        <fullName evidence="4">GNAT family N-acetyltransferase</fullName>
        <ecNumber evidence="4">2.3.1.-</ecNumber>
    </submittedName>
</protein>
<sequence>MRAFSIRPLAEHDLDALLGLYAQLHPTDVALPARAQVLNVWQAIRSDPKLHCLGGFVGDELAVSCLLSITPNLTRGCRPFGLIENVITRADHRRRGYGRALLLHASDIAWQHGCYKVMLQTGRKDEVTLAFYESAGFDRQTKQAFWAAAPVRAV</sequence>
<evidence type="ECO:0000259" key="3">
    <source>
        <dbReference type="PROSITE" id="PS51186"/>
    </source>
</evidence>
<organism evidence="4 5">
    <name type="scientific">Uliginosibacterium flavum</name>
    <dbReference type="NCBI Taxonomy" id="1396831"/>
    <lineage>
        <taxon>Bacteria</taxon>
        <taxon>Pseudomonadati</taxon>
        <taxon>Pseudomonadota</taxon>
        <taxon>Betaproteobacteria</taxon>
        <taxon>Rhodocyclales</taxon>
        <taxon>Zoogloeaceae</taxon>
        <taxon>Uliginosibacterium</taxon>
    </lineage>
</organism>
<evidence type="ECO:0000256" key="2">
    <source>
        <dbReference type="ARBA" id="ARBA00023315"/>
    </source>
</evidence>
<dbReference type="Pfam" id="PF00583">
    <property type="entry name" value="Acetyltransf_1"/>
    <property type="match status" value="1"/>
</dbReference>
<dbReference type="PANTHER" id="PTHR43877">
    <property type="entry name" value="AMINOALKYLPHOSPHONATE N-ACETYLTRANSFERASE-RELATED-RELATED"/>
    <property type="match status" value="1"/>
</dbReference>
<evidence type="ECO:0000313" key="4">
    <source>
        <dbReference type="EMBL" id="MET7015801.1"/>
    </source>
</evidence>
<dbReference type="InterPro" id="IPR016181">
    <property type="entry name" value="Acyl_CoA_acyltransferase"/>
</dbReference>
<dbReference type="RefSeq" id="WP_354602258.1">
    <property type="nucleotide sequence ID" value="NZ_JBEWZI010000022.1"/>
</dbReference>
<feature type="domain" description="N-acetyltransferase" evidence="3">
    <location>
        <begin position="4"/>
        <end position="154"/>
    </location>
</feature>
<dbReference type="GO" id="GO:0016746">
    <property type="term" value="F:acyltransferase activity"/>
    <property type="evidence" value="ECO:0007669"/>
    <property type="project" value="UniProtKB-KW"/>
</dbReference>
<dbReference type="PROSITE" id="PS51186">
    <property type="entry name" value="GNAT"/>
    <property type="match status" value="1"/>
</dbReference>
<evidence type="ECO:0000256" key="1">
    <source>
        <dbReference type="ARBA" id="ARBA00022679"/>
    </source>
</evidence>
<dbReference type="EC" id="2.3.1.-" evidence="4"/>
<gene>
    <name evidence="4" type="ORF">ABXR19_16540</name>
</gene>
<dbReference type="Proteomes" id="UP001549691">
    <property type="component" value="Unassembled WGS sequence"/>
</dbReference>
<proteinExistence type="predicted"/>
<dbReference type="InterPro" id="IPR000182">
    <property type="entry name" value="GNAT_dom"/>
</dbReference>
<name>A0ABV2TPE2_9RHOO</name>
<keyword evidence="1 4" id="KW-0808">Transferase</keyword>
<comment type="caution">
    <text evidence="4">The sequence shown here is derived from an EMBL/GenBank/DDBJ whole genome shotgun (WGS) entry which is preliminary data.</text>
</comment>
<dbReference type="Gene3D" id="3.40.630.30">
    <property type="match status" value="1"/>
</dbReference>
<keyword evidence="2 4" id="KW-0012">Acyltransferase</keyword>
<dbReference type="InterPro" id="IPR050832">
    <property type="entry name" value="Bact_Acetyltransf"/>
</dbReference>
<dbReference type="CDD" id="cd04301">
    <property type="entry name" value="NAT_SF"/>
    <property type="match status" value="1"/>
</dbReference>
<keyword evidence="5" id="KW-1185">Reference proteome</keyword>
<dbReference type="EMBL" id="JBEWZI010000022">
    <property type="protein sequence ID" value="MET7015801.1"/>
    <property type="molecule type" value="Genomic_DNA"/>
</dbReference>
<evidence type="ECO:0000313" key="5">
    <source>
        <dbReference type="Proteomes" id="UP001549691"/>
    </source>
</evidence>
<accession>A0ABV2TPE2</accession>